<dbReference type="GeneTree" id="ENSGT01040000240444"/>
<keyword evidence="3 10" id="KW-0812">Transmembrane</keyword>
<comment type="similarity">
    <text evidence="10">Belongs to the G-protein coupled receptor 1 family.</text>
</comment>
<evidence type="ECO:0000256" key="8">
    <source>
        <dbReference type="ARBA" id="ARBA00023180"/>
    </source>
</evidence>
<feature type="compositionally biased region" description="Polar residues" evidence="11">
    <location>
        <begin position="348"/>
        <end position="365"/>
    </location>
</feature>
<evidence type="ECO:0000256" key="1">
    <source>
        <dbReference type="ARBA" id="ARBA00004651"/>
    </source>
</evidence>
<feature type="transmembrane region" description="Helical" evidence="12">
    <location>
        <begin position="56"/>
        <end position="76"/>
    </location>
</feature>
<dbReference type="FunFam" id="1.20.1070.10:FF:000142">
    <property type="entry name" value="G protein-coupled receptor 55"/>
    <property type="match status" value="1"/>
</dbReference>
<name>A0A8C9UAA2_SCLFO</name>
<evidence type="ECO:0000256" key="4">
    <source>
        <dbReference type="ARBA" id="ARBA00022989"/>
    </source>
</evidence>
<sequence>MESITRYYHIALKYKGLSDRSPAEPSEQARFSMGNSSNSTIHSCTSPHKNLVFVGVYSLVFALGLSLNLIALLVFIRRTKIRSHTMVYMTNLAVADLLLVSTLPVRVHYHMGFSGPSQNLCEILGLVLLVNMYGSIFLLTCISVDRCMAVCFPMSSFVKEGRKKAPLICLGVWMLTVGASLPIYLGKKQTRNGGGDGGGDGGGGNGSESSQCFGATPVYATQAVAVASTLTVGFGIPLATMLLCSSFLIRTISRSTMAQMGLIDSRKIRRMIGASLLIFLVCFLPYHATLVLLYVHAQSMDMSLCDAFHYSLMLACLNAMLDPIAYYFTTETFRNKVEMETVRRMWPSQGQNSEKNHPSQAPLNT</sequence>
<evidence type="ECO:0000256" key="10">
    <source>
        <dbReference type="RuleBase" id="RU000688"/>
    </source>
</evidence>
<feature type="region of interest" description="Disordered" evidence="11">
    <location>
        <begin position="346"/>
        <end position="365"/>
    </location>
</feature>
<feature type="transmembrane region" description="Helical" evidence="12">
    <location>
        <begin position="88"/>
        <end position="111"/>
    </location>
</feature>
<evidence type="ECO:0000256" key="9">
    <source>
        <dbReference type="ARBA" id="ARBA00023224"/>
    </source>
</evidence>
<evidence type="ECO:0000256" key="6">
    <source>
        <dbReference type="ARBA" id="ARBA00023136"/>
    </source>
</evidence>
<dbReference type="SUPFAM" id="SSF81321">
    <property type="entry name" value="Family A G protein-coupled receptor-like"/>
    <property type="match status" value="1"/>
</dbReference>
<dbReference type="InterPro" id="IPR000276">
    <property type="entry name" value="GPCR_Rhodpsn"/>
</dbReference>
<evidence type="ECO:0000256" key="12">
    <source>
        <dbReference type="SAM" id="Phobius"/>
    </source>
</evidence>
<feature type="transmembrane region" description="Helical" evidence="12">
    <location>
        <begin position="123"/>
        <end position="144"/>
    </location>
</feature>
<dbReference type="Proteomes" id="UP000694397">
    <property type="component" value="Chromosome 13"/>
</dbReference>
<evidence type="ECO:0000256" key="3">
    <source>
        <dbReference type="ARBA" id="ARBA00022692"/>
    </source>
</evidence>
<protein>
    <submittedName>
        <fullName evidence="14">Lysophosphatidic acid receptor 6-like</fullName>
    </submittedName>
</protein>
<feature type="transmembrane region" description="Helical" evidence="12">
    <location>
        <begin position="270"/>
        <end position="295"/>
    </location>
</feature>
<dbReference type="GO" id="GO:0035025">
    <property type="term" value="P:positive regulation of Rho protein signal transduction"/>
    <property type="evidence" value="ECO:0007669"/>
    <property type="project" value="TreeGrafter"/>
</dbReference>
<evidence type="ECO:0000256" key="11">
    <source>
        <dbReference type="SAM" id="MobiDB-lite"/>
    </source>
</evidence>
<keyword evidence="2" id="KW-1003">Cell membrane</keyword>
<evidence type="ECO:0000256" key="2">
    <source>
        <dbReference type="ARBA" id="ARBA00022475"/>
    </source>
</evidence>
<dbReference type="GO" id="GO:0007200">
    <property type="term" value="P:phospholipase C-activating G protein-coupled receptor signaling pathway"/>
    <property type="evidence" value="ECO:0007669"/>
    <property type="project" value="TreeGrafter"/>
</dbReference>
<dbReference type="GO" id="GO:0005886">
    <property type="term" value="C:plasma membrane"/>
    <property type="evidence" value="ECO:0007669"/>
    <property type="project" value="UniProtKB-SubCell"/>
</dbReference>
<evidence type="ECO:0000259" key="13">
    <source>
        <dbReference type="PROSITE" id="PS50262"/>
    </source>
</evidence>
<organism evidence="14 15">
    <name type="scientific">Scleropages formosus</name>
    <name type="common">Asian bonytongue</name>
    <name type="synonym">Osteoglossum formosum</name>
    <dbReference type="NCBI Taxonomy" id="113540"/>
    <lineage>
        <taxon>Eukaryota</taxon>
        <taxon>Metazoa</taxon>
        <taxon>Chordata</taxon>
        <taxon>Craniata</taxon>
        <taxon>Vertebrata</taxon>
        <taxon>Euteleostomi</taxon>
        <taxon>Actinopterygii</taxon>
        <taxon>Neopterygii</taxon>
        <taxon>Teleostei</taxon>
        <taxon>Osteoglossocephala</taxon>
        <taxon>Osteoglossomorpha</taxon>
        <taxon>Osteoglossiformes</taxon>
        <taxon>Osteoglossidae</taxon>
        <taxon>Scleropages</taxon>
    </lineage>
</organism>
<dbReference type="InterPro" id="IPR017452">
    <property type="entry name" value="GPCR_Rhodpsn_7TM"/>
</dbReference>
<dbReference type="PANTHER" id="PTHR24232">
    <property type="entry name" value="G-PROTEIN COUPLED RECEPTOR"/>
    <property type="match status" value="1"/>
</dbReference>
<evidence type="ECO:0000313" key="15">
    <source>
        <dbReference type="Proteomes" id="UP000694397"/>
    </source>
</evidence>
<evidence type="ECO:0000313" key="14">
    <source>
        <dbReference type="Ensembl" id="ENSSFOP00015059865.1"/>
    </source>
</evidence>
<accession>A0A8C9UAA2</accession>
<dbReference type="Pfam" id="PF00001">
    <property type="entry name" value="7tm_1"/>
    <property type="match status" value="1"/>
</dbReference>
<dbReference type="Gene3D" id="1.20.1070.10">
    <property type="entry name" value="Rhodopsin 7-helix transmembrane proteins"/>
    <property type="match status" value="1"/>
</dbReference>
<proteinExistence type="inferred from homology"/>
<dbReference type="CDD" id="cd14982">
    <property type="entry name" value="7tmA_purinoceptor-like"/>
    <property type="match status" value="1"/>
</dbReference>
<gene>
    <name evidence="14" type="primary">si:dkey-3k24.8</name>
</gene>
<evidence type="ECO:0000256" key="7">
    <source>
        <dbReference type="ARBA" id="ARBA00023170"/>
    </source>
</evidence>
<dbReference type="PANTHER" id="PTHR24232:SF112">
    <property type="entry name" value="LYSOPHOSPHATIDIC ACID RECEPTOR 6-LIKE"/>
    <property type="match status" value="1"/>
</dbReference>
<keyword evidence="5 10" id="KW-0297">G-protein coupled receptor</keyword>
<keyword evidence="9 10" id="KW-0807">Transducer</keyword>
<keyword evidence="7 10" id="KW-0675">Receptor</keyword>
<reference evidence="14 15" key="1">
    <citation type="submission" date="2019-04" db="EMBL/GenBank/DDBJ databases">
        <authorList>
            <consortium name="Wellcome Sanger Institute Data Sharing"/>
        </authorList>
    </citation>
    <scope>NUCLEOTIDE SEQUENCE [LARGE SCALE GENOMIC DNA]</scope>
</reference>
<dbReference type="AlphaFoldDB" id="A0A8C9UAA2"/>
<feature type="domain" description="G-protein coupled receptors family 1 profile" evidence="13">
    <location>
        <begin position="67"/>
        <end position="326"/>
    </location>
</feature>
<evidence type="ECO:0000256" key="5">
    <source>
        <dbReference type="ARBA" id="ARBA00023040"/>
    </source>
</evidence>
<feature type="transmembrane region" description="Helical" evidence="12">
    <location>
        <begin position="223"/>
        <end position="249"/>
    </location>
</feature>
<feature type="transmembrane region" description="Helical" evidence="12">
    <location>
        <begin position="307"/>
        <end position="329"/>
    </location>
</feature>
<dbReference type="OrthoDB" id="6069656at2759"/>
<dbReference type="GO" id="GO:0004930">
    <property type="term" value="F:G protein-coupled receptor activity"/>
    <property type="evidence" value="ECO:0007669"/>
    <property type="project" value="UniProtKB-KW"/>
</dbReference>
<keyword evidence="8" id="KW-0325">Glycoprotein</keyword>
<dbReference type="Ensembl" id="ENSSFOT00015082010.1">
    <property type="protein sequence ID" value="ENSSFOP00015059865.1"/>
    <property type="gene ID" value="ENSSFOG00015024675.1"/>
</dbReference>
<dbReference type="PROSITE" id="PS00237">
    <property type="entry name" value="G_PROTEIN_RECEP_F1_1"/>
    <property type="match status" value="1"/>
</dbReference>
<keyword evidence="15" id="KW-1185">Reference proteome</keyword>
<reference evidence="14" key="3">
    <citation type="submission" date="2025-09" db="UniProtKB">
        <authorList>
            <consortium name="Ensembl"/>
        </authorList>
    </citation>
    <scope>IDENTIFICATION</scope>
</reference>
<feature type="transmembrane region" description="Helical" evidence="12">
    <location>
        <begin position="165"/>
        <end position="185"/>
    </location>
</feature>
<keyword evidence="6 12" id="KW-0472">Membrane</keyword>
<comment type="subcellular location">
    <subcellularLocation>
        <location evidence="1">Cell membrane</location>
        <topology evidence="1">Multi-pass membrane protein</topology>
    </subcellularLocation>
</comment>
<dbReference type="PRINTS" id="PR00237">
    <property type="entry name" value="GPCRRHODOPSN"/>
</dbReference>
<reference evidence="14" key="2">
    <citation type="submission" date="2025-08" db="UniProtKB">
        <authorList>
            <consortium name="Ensembl"/>
        </authorList>
    </citation>
    <scope>IDENTIFICATION</scope>
</reference>
<dbReference type="PROSITE" id="PS50262">
    <property type="entry name" value="G_PROTEIN_RECEP_F1_2"/>
    <property type="match status" value="1"/>
</dbReference>
<keyword evidence="4 12" id="KW-1133">Transmembrane helix</keyword>